<sequence length="645" mass="71476">MTNAPRCTDTIRPLLLSTRELHSPAVTMDHSHEATNGLPWLNSPVMLHSSRMDECTLTPEQCVYRKGHWRYWYEADHVYALGTIYFLCATVGVFAISHFAARYAPEHLRKNTLWRKGTAAGRFLAYRGVRVPGLGYWSGSLGVALLILVGVVFFFAMSLGPRPYYWPNTETVSYGGSPPIATRSGWMSIALLPFVLVLGTKANLISVLTGIAHEKLQVFHHWTSYAMFVLALVHTFPFIIYNISQGGIMEEWRTSMFYWTGVAALLPQAWLTCMSFSAIRNRYYEFFKSAHLIIALLFLLFLFFHCNFRLSSWDYSIAAASLYLASLATSLIRTHLINGWHTASISLPPSGLVRITIPTILSWNPGQHVFIRFQTPTLGLGWHTLTSHPFTISSTSYNLAERGKANEMVLYVKPKRGITGRLAKIASKSPGRGYTVLLEGPYGGIDTDVLARADCVVIVSGGSGGGFSLPVLESALRIFKESGNANKEIQVVFASHSVDMARWYRDEIETILGASMDRANNNNINISTSIHVTSTQNMESETDITVHSDPKSASEETQPIESTASETPPPSTEKEGDDGTFKTGRPNLPSIIADTAAEAEKRTAIFACGPASMLHDVRNAAADEQERILRRGAGEVYLHTESFSW</sequence>
<dbReference type="Pfam" id="PF01794">
    <property type="entry name" value="Ferric_reduct"/>
    <property type="match status" value="1"/>
</dbReference>
<evidence type="ECO:0000313" key="14">
    <source>
        <dbReference type="Proteomes" id="UP001610335"/>
    </source>
</evidence>
<keyword evidence="14" id="KW-1185">Reference proteome</keyword>
<dbReference type="SUPFAM" id="SSF52343">
    <property type="entry name" value="Ferredoxin reductase-like, C-terminal NADP-linked domain"/>
    <property type="match status" value="1"/>
</dbReference>
<proteinExistence type="inferred from homology"/>
<dbReference type="Pfam" id="PF08030">
    <property type="entry name" value="NAD_binding_6"/>
    <property type="match status" value="1"/>
</dbReference>
<reference evidence="13 14" key="1">
    <citation type="submission" date="2024-07" db="EMBL/GenBank/DDBJ databases">
        <title>Section-level genome sequencing and comparative genomics of Aspergillus sections Usti and Cavernicolus.</title>
        <authorList>
            <consortium name="Lawrence Berkeley National Laboratory"/>
            <person name="Nybo J.L."/>
            <person name="Vesth T.C."/>
            <person name="Theobald S."/>
            <person name="Frisvad J.C."/>
            <person name="Larsen T.O."/>
            <person name="Kjaerboelling I."/>
            <person name="Rothschild-Mancinelli K."/>
            <person name="Lyhne E.K."/>
            <person name="Kogle M.E."/>
            <person name="Barry K."/>
            <person name="Clum A."/>
            <person name="Na H."/>
            <person name="Ledsgaard L."/>
            <person name="Lin J."/>
            <person name="Lipzen A."/>
            <person name="Kuo A."/>
            <person name="Riley R."/>
            <person name="Mondo S."/>
            <person name="LaButti K."/>
            <person name="Haridas S."/>
            <person name="Pangalinan J."/>
            <person name="Salamov A.A."/>
            <person name="Simmons B.A."/>
            <person name="Magnuson J.K."/>
            <person name="Chen J."/>
            <person name="Drula E."/>
            <person name="Henrissat B."/>
            <person name="Wiebenga A."/>
            <person name="Lubbers R.J."/>
            <person name="Gomes A.C."/>
            <person name="Makela M.R."/>
            <person name="Stajich J."/>
            <person name="Grigoriev I.V."/>
            <person name="Mortensen U.H."/>
            <person name="De vries R.P."/>
            <person name="Baker S.E."/>
            <person name="Andersen M.R."/>
        </authorList>
    </citation>
    <scope>NUCLEOTIDE SEQUENCE [LARGE SCALE GENOMIC DNA]</scope>
    <source>
        <strain evidence="13 14">CBS 600.67</strain>
    </source>
</reference>
<evidence type="ECO:0000256" key="5">
    <source>
        <dbReference type="ARBA" id="ARBA00022982"/>
    </source>
</evidence>
<feature type="transmembrane region" description="Helical" evidence="11">
    <location>
        <begin position="256"/>
        <end position="279"/>
    </location>
</feature>
<evidence type="ECO:0000256" key="9">
    <source>
        <dbReference type="ARBA" id="ARBA00023136"/>
    </source>
</evidence>
<evidence type="ECO:0000256" key="3">
    <source>
        <dbReference type="ARBA" id="ARBA00022448"/>
    </source>
</evidence>
<comment type="similarity">
    <text evidence="2">Belongs to the ferric reductase (FRE) family.</text>
</comment>
<gene>
    <name evidence="13" type="ORF">BDW59DRAFT_139287</name>
</gene>
<dbReference type="InterPro" id="IPR039261">
    <property type="entry name" value="FNR_nucleotide-bd"/>
</dbReference>
<feature type="transmembrane region" description="Helical" evidence="11">
    <location>
        <begin position="316"/>
        <end position="336"/>
    </location>
</feature>
<dbReference type="CDD" id="cd06186">
    <property type="entry name" value="NOX_Duox_like_FAD_NADP"/>
    <property type="match status" value="1"/>
</dbReference>
<feature type="transmembrane region" description="Helical" evidence="11">
    <location>
        <begin position="78"/>
        <end position="101"/>
    </location>
</feature>
<feature type="transmembrane region" description="Helical" evidence="11">
    <location>
        <begin position="134"/>
        <end position="157"/>
    </location>
</feature>
<dbReference type="SFLD" id="SFLDG01168">
    <property type="entry name" value="Ferric_reductase_subgroup_(FRE"/>
    <property type="match status" value="1"/>
</dbReference>
<keyword evidence="5" id="KW-0249">Electron transport</keyword>
<evidence type="ECO:0000256" key="4">
    <source>
        <dbReference type="ARBA" id="ARBA00022692"/>
    </source>
</evidence>
<evidence type="ECO:0000256" key="6">
    <source>
        <dbReference type="ARBA" id="ARBA00022989"/>
    </source>
</evidence>
<protein>
    <submittedName>
        <fullName evidence="13">Ferric reductase NAD binding domain-containing protein</fullName>
    </submittedName>
</protein>
<name>A0ABR4IXG8_9EURO</name>
<keyword evidence="4 11" id="KW-0812">Transmembrane</keyword>
<feature type="transmembrane region" description="Helical" evidence="11">
    <location>
        <begin position="224"/>
        <end position="244"/>
    </location>
</feature>
<dbReference type="InterPro" id="IPR051410">
    <property type="entry name" value="Ferric/Cupric_Reductase"/>
</dbReference>
<feature type="compositionally biased region" description="Basic and acidic residues" evidence="10">
    <location>
        <begin position="544"/>
        <end position="554"/>
    </location>
</feature>
<evidence type="ECO:0000259" key="12">
    <source>
        <dbReference type="PROSITE" id="PS51384"/>
    </source>
</evidence>
<organism evidence="13 14">
    <name type="scientific">Aspergillus cavernicola</name>
    <dbReference type="NCBI Taxonomy" id="176166"/>
    <lineage>
        <taxon>Eukaryota</taxon>
        <taxon>Fungi</taxon>
        <taxon>Dikarya</taxon>
        <taxon>Ascomycota</taxon>
        <taxon>Pezizomycotina</taxon>
        <taxon>Eurotiomycetes</taxon>
        <taxon>Eurotiomycetidae</taxon>
        <taxon>Eurotiales</taxon>
        <taxon>Aspergillaceae</taxon>
        <taxon>Aspergillus</taxon>
        <taxon>Aspergillus subgen. Nidulantes</taxon>
    </lineage>
</organism>
<dbReference type="InterPro" id="IPR013130">
    <property type="entry name" value="Fe3_Rdtase_TM_dom"/>
</dbReference>
<dbReference type="PANTHER" id="PTHR32361">
    <property type="entry name" value="FERRIC/CUPRIC REDUCTASE TRANSMEMBRANE COMPONENT"/>
    <property type="match status" value="1"/>
</dbReference>
<dbReference type="Pfam" id="PF08022">
    <property type="entry name" value="FAD_binding_8"/>
    <property type="match status" value="1"/>
</dbReference>
<dbReference type="Gene3D" id="3.40.50.80">
    <property type="entry name" value="Nucleotide-binding domain of ferredoxin-NADP reductase (FNR) module"/>
    <property type="match status" value="1"/>
</dbReference>
<dbReference type="Proteomes" id="UP001610335">
    <property type="component" value="Unassembled WGS sequence"/>
</dbReference>
<evidence type="ECO:0000256" key="7">
    <source>
        <dbReference type="ARBA" id="ARBA00023002"/>
    </source>
</evidence>
<dbReference type="InterPro" id="IPR013121">
    <property type="entry name" value="Fe_red_NAD-bd_6"/>
</dbReference>
<dbReference type="PANTHER" id="PTHR32361:SF23">
    <property type="entry name" value="FERRIC-CHELATE REDUCTASE"/>
    <property type="match status" value="1"/>
</dbReference>
<comment type="caution">
    <text evidence="13">The sequence shown here is derived from an EMBL/GenBank/DDBJ whole genome shotgun (WGS) entry which is preliminary data.</text>
</comment>
<keyword evidence="7" id="KW-0560">Oxidoreductase</keyword>
<keyword evidence="3" id="KW-0813">Transport</keyword>
<feature type="domain" description="FAD-binding FR-type" evidence="12">
    <location>
        <begin position="324"/>
        <end position="448"/>
    </location>
</feature>
<comment type="subcellular location">
    <subcellularLocation>
        <location evidence="1">Membrane</location>
        <topology evidence="1">Multi-pass membrane protein</topology>
    </subcellularLocation>
</comment>
<evidence type="ECO:0000256" key="8">
    <source>
        <dbReference type="ARBA" id="ARBA00023065"/>
    </source>
</evidence>
<evidence type="ECO:0000256" key="2">
    <source>
        <dbReference type="ARBA" id="ARBA00006278"/>
    </source>
</evidence>
<dbReference type="SFLD" id="SFLDS00052">
    <property type="entry name" value="Ferric_Reductase_Domain"/>
    <property type="match status" value="1"/>
</dbReference>
<dbReference type="InterPro" id="IPR017927">
    <property type="entry name" value="FAD-bd_FR_type"/>
</dbReference>
<evidence type="ECO:0000256" key="11">
    <source>
        <dbReference type="SAM" id="Phobius"/>
    </source>
</evidence>
<keyword evidence="9 11" id="KW-0472">Membrane</keyword>
<keyword evidence="6 11" id="KW-1133">Transmembrane helix</keyword>
<dbReference type="EMBL" id="JBFXLS010000006">
    <property type="protein sequence ID" value="KAL2832459.1"/>
    <property type="molecule type" value="Genomic_DNA"/>
</dbReference>
<dbReference type="PROSITE" id="PS51384">
    <property type="entry name" value="FAD_FR"/>
    <property type="match status" value="1"/>
</dbReference>
<feature type="compositionally biased region" description="Polar residues" evidence="10">
    <location>
        <begin position="555"/>
        <end position="566"/>
    </location>
</feature>
<feature type="transmembrane region" description="Helical" evidence="11">
    <location>
        <begin position="291"/>
        <end position="310"/>
    </location>
</feature>
<evidence type="ECO:0000313" key="13">
    <source>
        <dbReference type="EMBL" id="KAL2832459.1"/>
    </source>
</evidence>
<evidence type="ECO:0000256" key="1">
    <source>
        <dbReference type="ARBA" id="ARBA00004141"/>
    </source>
</evidence>
<feature type="transmembrane region" description="Helical" evidence="11">
    <location>
        <begin position="186"/>
        <end position="212"/>
    </location>
</feature>
<dbReference type="InterPro" id="IPR013112">
    <property type="entry name" value="FAD-bd_8"/>
</dbReference>
<accession>A0ABR4IXG8</accession>
<feature type="region of interest" description="Disordered" evidence="10">
    <location>
        <begin position="534"/>
        <end position="588"/>
    </location>
</feature>
<evidence type="ECO:0000256" key="10">
    <source>
        <dbReference type="SAM" id="MobiDB-lite"/>
    </source>
</evidence>
<keyword evidence="8" id="KW-0406">Ion transport</keyword>